<keyword evidence="7" id="KW-1185">Reference proteome</keyword>
<dbReference type="Proteomes" id="UP000283644">
    <property type="component" value="Unassembled WGS sequence"/>
</dbReference>
<dbReference type="Pfam" id="PF17853">
    <property type="entry name" value="GGDEF_2"/>
    <property type="match status" value="1"/>
</dbReference>
<comment type="caution">
    <text evidence="6">The sequence shown here is derived from an EMBL/GenBank/DDBJ whole genome shotgun (WGS) entry which is preliminary data.</text>
</comment>
<dbReference type="InterPro" id="IPR041522">
    <property type="entry name" value="CdaR_GGDEF"/>
</dbReference>
<evidence type="ECO:0000259" key="3">
    <source>
        <dbReference type="Pfam" id="PF13556"/>
    </source>
</evidence>
<gene>
    <name evidence="6" type="ORF">D0Z08_16210</name>
</gene>
<evidence type="ECO:0000256" key="2">
    <source>
        <dbReference type="SAM" id="Coils"/>
    </source>
</evidence>
<dbReference type="EMBL" id="QXGH01000019">
    <property type="protein sequence ID" value="RHW26179.1"/>
    <property type="molecule type" value="Genomic_DNA"/>
</dbReference>
<evidence type="ECO:0000259" key="5">
    <source>
        <dbReference type="Pfam" id="PF17853"/>
    </source>
</evidence>
<evidence type="ECO:0000256" key="1">
    <source>
        <dbReference type="ARBA" id="ARBA00006754"/>
    </source>
</evidence>
<evidence type="ECO:0000259" key="4">
    <source>
        <dbReference type="Pfam" id="PF14361"/>
    </source>
</evidence>
<feature type="domain" description="CdaR GGDEF-like" evidence="5">
    <location>
        <begin position="185"/>
        <end position="293"/>
    </location>
</feature>
<proteinExistence type="inferred from homology"/>
<comment type="similarity">
    <text evidence="1">Belongs to the CdaR family.</text>
</comment>
<feature type="domain" description="PucR C-terminal helix-turn-helix" evidence="3">
    <location>
        <begin position="345"/>
        <end position="399"/>
    </location>
</feature>
<name>A0A417Y0K9_9ACTN</name>
<dbReference type="RefSeq" id="WP_147381442.1">
    <property type="nucleotide sequence ID" value="NZ_QXGH01000019.1"/>
</dbReference>
<keyword evidence="2" id="KW-0175">Coiled coil</keyword>
<dbReference type="Pfam" id="PF13556">
    <property type="entry name" value="HTH_30"/>
    <property type="match status" value="1"/>
</dbReference>
<protein>
    <recommendedName>
        <fullName evidence="8">PucR family transcriptional regulator</fullName>
    </recommendedName>
</protein>
<feature type="coiled-coil region" evidence="2">
    <location>
        <begin position="153"/>
        <end position="192"/>
    </location>
</feature>
<dbReference type="Pfam" id="PF14361">
    <property type="entry name" value="RsbRD_N"/>
    <property type="match status" value="1"/>
</dbReference>
<dbReference type="PANTHER" id="PTHR33744:SF1">
    <property type="entry name" value="DNA-BINDING TRANSCRIPTIONAL ACTIVATOR ADER"/>
    <property type="match status" value="1"/>
</dbReference>
<dbReference type="InterPro" id="IPR025736">
    <property type="entry name" value="PucR_C-HTH_dom"/>
</dbReference>
<organism evidence="6 7">
    <name type="scientific">Nocardioides immobilis</name>
    <dbReference type="NCBI Taxonomy" id="2049295"/>
    <lineage>
        <taxon>Bacteria</taxon>
        <taxon>Bacillati</taxon>
        <taxon>Actinomycetota</taxon>
        <taxon>Actinomycetes</taxon>
        <taxon>Propionibacteriales</taxon>
        <taxon>Nocardioidaceae</taxon>
        <taxon>Nocardioides</taxon>
    </lineage>
</organism>
<dbReference type="AlphaFoldDB" id="A0A417Y0K9"/>
<dbReference type="InterPro" id="IPR051448">
    <property type="entry name" value="CdaR-like_regulators"/>
</dbReference>
<accession>A0A417Y0K9</accession>
<dbReference type="PANTHER" id="PTHR33744">
    <property type="entry name" value="CARBOHYDRATE DIACID REGULATOR"/>
    <property type="match status" value="1"/>
</dbReference>
<dbReference type="OrthoDB" id="3663486at2"/>
<evidence type="ECO:0000313" key="6">
    <source>
        <dbReference type="EMBL" id="RHW26179.1"/>
    </source>
</evidence>
<dbReference type="InterPro" id="IPR042070">
    <property type="entry name" value="PucR_C-HTH_sf"/>
</dbReference>
<dbReference type="InterPro" id="IPR025751">
    <property type="entry name" value="RsbRD_N_dom"/>
</dbReference>
<feature type="domain" description="RsbT co-antagonist protein RsbRD N-terminal" evidence="4">
    <location>
        <begin position="31"/>
        <end position="171"/>
    </location>
</feature>
<evidence type="ECO:0008006" key="8">
    <source>
        <dbReference type="Google" id="ProtNLM"/>
    </source>
</evidence>
<reference evidence="6 7" key="1">
    <citation type="submission" date="2018-09" db="EMBL/GenBank/DDBJ databases">
        <title>Genome sequencing of Nocardioides immobilis CCTCC AB 2017083 for comparison to Nocardioides silvaticus.</title>
        <authorList>
            <person name="Li C."/>
            <person name="Wang G."/>
        </authorList>
    </citation>
    <scope>NUCLEOTIDE SEQUENCE [LARGE SCALE GENOMIC DNA]</scope>
    <source>
        <strain evidence="6 7">CCTCC AB 2017083</strain>
    </source>
</reference>
<sequence>MVKTNPRDNDLAAAQGVQDVVSRLLSTRSLLAADLAEYLIVHMPELREVGVEDLVLKSCRANITALFDNLARAVPVESIAPSPELIDYTRGFVRDGLPLDSIMQAYRLGTAYLITRWTDAAAEQVPGAAAIGVIKGGTAYLLEWLGVMSNQLADEYRGEVSRLAKERSQARLEDIREILNNFDIEIEAASRRLGYRLADCHLAIALRDVTEGRNSGAALDSALRDLTGALDVTNRLAVYADRRTVWCWLRWTHDQSRELPVPAAPVLMAAGRPWDGIAGFRRSHLEALDALRIAGITGRRAATLTHFEDVNVAAMCTADVDRARDFVRTELAALSADDERTRRIRETLSAFYAANSNFRATATKLGIHHNTVRYRLEQAERALGRPVGERRLALELALHLRDTLAPTSRDATPG</sequence>
<dbReference type="Gene3D" id="1.10.10.2840">
    <property type="entry name" value="PucR C-terminal helix-turn-helix domain"/>
    <property type="match status" value="1"/>
</dbReference>
<evidence type="ECO:0000313" key="7">
    <source>
        <dbReference type="Proteomes" id="UP000283644"/>
    </source>
</evidence>